<feature type="transmembrane region" description="Helical" evidence="1">
    <location>
        <begin position="860"/>
        <end position="879"/>
    </location>
</feature>
<feature type="transmembrane region" description="Helical" evidence="1">
    <location>
        <begin position="390"/>
        <end position="413"/>
    </location>
</feature>
<dbReference type="InterPro" id="IPR027463">
    <property type="entry name" value="AcrB_DN_DC_subdom"/>
</dbReference>
<keyword evidence="1" id="KW-0472">Membrane</keyword>
<dbReference type="Proteomes" id="UP001149821">
    <property type="component" value="Unassembled WGS sequence"/>
</dbReference>
<sequence>MNIAEYSIKNKIISWLAIVILTIGGITSFLDLGRLEDPAFTIKDAMIIATYPGATPKEVEEELTYPLEKEIRRLPYIDKITSTSSSGMSQIMVSMKMDYGPDELPQIWDEMRRKINDLRPSLPQGVNSLSIIDDFGDVFGIMLMLTGDGYDYVELKRYADVLARDLELVDGVGKVAIAGDQREMLFVEISLDRLASLNLDMSIVSGLLNQQNNVVASGEVMVNGENLVIRPSGTLNSVEALENLIIHGRDTGNLIRLKDVATVTRDIQEKPSNVITYNGKPAINLAVSFASGVNVVEVGNRVQAELNTLEQLKPAGIELNYFYNQSAEVDTSVQDFVISLAQAVGIVIVVLLFAMGMRSGIIIGLVLLLTVFGTFILMKYNDIELHRISLGALIIALGMLVDNAIVVVEGILVGLKKGRTRVQAASDIVKQTQWPLLGATVIAITAFAPIGLSEDATGEFMGSLFWVLCYSLFLSWVTALTLTPFLANLLLKEEDVVEGEDVDPYKGWLFVVFGWSLKLAMRFRWLTVAGMVALLVAAVMAFGMVKQQFFPPSNTPMFYVDLWMPEGTDIRETIKQTEKVEAYIREQDDVEFVTSSAGQGLQRFALTYQPEQSYESYAQLQVRTTDRENMFVVLRSLTQTLPRDFDKPTFQFKLIEFGPSPASKIEARITGADPQVLREIAVQVEDIFHQDPGARNIRHDWRERTKELVPVFNESKARRLGISKQDLSNTLQLTFGGSTMGVLRDGTDMLPIVGRLPELERVDFESIQNATIWSPSLQAYVPIDQVVDGVELTWEDPIIKRRDRKRTLTVLADHDILSEDTADALFRRVQPAVMELELPQGYEITWGGEYETSLDAQQSLFGSLPMGYLLMFVITILLFNSIKKPLVIWFTVPLSIIGVSFGLLLWNMPFSFTAFLGLLSLSGMILKNGIVLMDQINIEMDSGKEPYQAIVDSAVSRVRPVSMAALTTILGLVPLMFDAFFGSMAITIMAGLGFATVLTLIVVPVMYSIMFNIKPPKEQEVELAPIA</sequence>
<dbReference type="SUPFAM" id="SSF82714">
    <property type="entry name" value="Multidrug efflux transporter AcrB TolC docking domain, DN and DC subdomains"/>
    <property type="match status" value="2"/>
</dbReference>
<reference evidence="2" key="1">
    <citation type="submission" date="2021-12" db="EMBL/GenBank/DDBJ databases">
        <title>Enterovibrio ZSDZ35 sp. nov. and Enterovibrio ZSDZ42 sp. nov., isolated from coastal seawater in Qingdao.</title>
        <authorList>
            <person name="Zhang P."/>
        </authorList>
    </citation>
    <scope>NUCLEOTIDE SEQUENCE</scope>
    <source>
        <strain evidence="2">ZSDZ35</strain>
    </source>
</reference>
<dbReference type="EMBL" id="JAJUBB010000001">
    <property type="protein sequence ID" value="MDD1779849.1"/>
    <property type="molecule type" value="Genomic_DNA"/>
</dbReference>
<dbReference type="PANTHER" id="PTHR32063">
    <property type="match status" value="1"/>
</dbReference>
<name>A0ABT5QGR3_9GAMM</name>
<feature type="transmembrane region" description="Helical" evidence="1">
    <location>
        <begin position="525"/>
        <end position="545"/>
    </location>
</feature>
<feature type="transmembrane region" description="Helical" evidence="1">
    <location>
        <begin position="434"/>
        <end position="452"/>
    </location>
</feature>
<dbReference type="PANTHER" id="PTHR32063:SF18">
    <property type="entry name" value="CATION EFFLUX SYSTEM PROTEIN"/>
    <property type="match status" value="1"/>
</dbReference>
<comment type="caution">
    <text evidence="2">The sequence shown here is derived from an EMBL/GenBank/DDBJ whole genome shotgun (WGS) entry which is preliminary data.</text>
</comment>
<dbReference type="Gene3D" id="3.30.70.1430">
    <property type="entry name" value="Multidrug efflux transporter AcrB pore domain"/>
    <property type="match status" value="2"/>
</dbReference>
<feature type="transmembrane region" description="Helical" evidence="1">
    <location>
        <begin position="983"/>
        <end position="1007"/>
    </location>
</feature>
<dbReference type="Gene3D" id="3.30.2090.10">
    <property type="entry name" value="Multidrug efflux transporter AcrB TolC docking domain, DN and DC subdomains"/>
    <property type="match status" value="2"/>
</dbReference>
<dbReference type="Gene3D" id="3.30.70.1320">
    <property type="entry name" value="Multidrug efflux transporter AcrB pore domain like"/>
    <property type="match status" value="1"/>
</dbReference>
<accession>A0ABT5QGR3</accession>
<dbReference type="RefSeq" id="WP_274139679.1">
    <property type="nucleotide sequence ID" value="NZ_JAJUBB010000001.1"/>
</dbReference>
<dbReference type="Gene3D" id="3.30.70.1440">
    <property type="entry name" value="Multidrug efflux transporter AcrB pore domain"/>
    <property type="match status" value="1"/>
</dbReference>
<gene>
    <name evidence="2" type="ORF">LRP49_01450</name>
</gene>
<dbReference type="SUPFAM" id="SSF82693">
    <property type="entry name" value="Multidrug efflux transporter AcrB pore domain, PN1, PN2, PC1 and PC2 subdomains"/>
    <property type="match status" value="3"/>
</dbReference>
<dbReference type="Gene3D" id="1.20.1640.10">
    <property type="entry name" value="Multidrug efflux transporter AcrB transmembrane domain"/>
    <property type="match status" value="2"/>
</dbReference>
<proteinExistence type="predicted"/>
<evidence type="ECO:0000313" key="3">
    <source>
        <dbReference type="Proteomes" id="UP001149821"/>
    </source>
</evidence>
<feature type="transmembrane region" description="Helical" evidence="1">
    <location>
        <begin position="954"/>
        <end position="977"/>
    </location>
</feature>
<organism evidence="2 3">
    <name type="scientific">Enterovibrio qingdaonensis</name>
    <dbReference type="NCBI Taxonomy" id="2899818"/>
    <lineage>
        <taxon>Bacteria</taxon>
        <taxon>Pseudomonadati</taxon>
        <taxon>Pseudomonadota</taxon>
        <taxon>Gammaproteobacteria</taxon>
        <taxon>Vibrionales</taxon>
        <taxon>Vibrionaceae</taxon>
        <taxon>Enterovibrio</taxon>
    </lineage>
</organism>
<dbReference type="SUPFAM" id="SSF82866">
    <property type="entry name" value="Multidrug efflux transporter AcrB transmembrane domain"/>
    <property type="match status" value="2"/>
</dbReference>
<feature type="transmembrane region" description="Helical" evidence="1">
    <location>
        <begin position="886"/>
        <end position="906"/>
    </location>
</feature>
<dbReference type="PRINTS" id="PR00702">
    <property type="entry name" value="ACRIFLAVINRP"/>
</dbReference>
<protein>
    <submittedName>
        <fullName evidence="2">Efflux RND transporter permease subunit</fullName>
    </submittedName>
</protein>
<evidence type="ECO:0000256" key="1">
    <source>
        <dbReference type="SAM" id="Phobius"/>
    </source>
</evidence>
<keyword evidence="1" id="KW-1133">Transmembrane helix</keyword>
<keyword evidence="1" id="KW-0812">Transmembrane</keyword>
<feature type="transmembrane region" description="Helical" evidence="1">
    <location>
        <begin position="336"/>
        <end position="354"/>
    </location>
</feature>
<keyword evidence="3" id="KW-1185">Reference proteome</keyword>
<feature type="transmembrane region" description="Helical" evidence="1">
    <location>
        <begin position="912"/>
        <end position="933"/>
    </location>
</feature>
<feature type="transmembrane region" description="Helical" evidence="1">
    <location>
        <begin position="12"/>
        <end position="30"/>
    </location>
</feature>
<dbReference type="InterPro" id="IPR001036">
    <property type="entry name" value="Acrflvin-R"/>
</dbReference>
<dbReference type="Pfam" id="PF00873">
    <property type="entry name" value="ACR_tran"/>
    <property type="match status" value="1"/>
</dbReference>
<feature type="transmembrane region" description="Helical" evidence="1">
    <location>
        <begin position="361"/>
        <end position="378"/>
    </location>
</feature>
<feature type="transmembrane region" description="Helical" evidence="1">
    <location>
        <begin position="464"/>
        <end position="487"/>
    </location>
</feature>
<evidence type="ECO:0000313" key="2">
    <source>
        <dbReference type="EMBL" id="MDD1779849.1"/>
    </source>
</evidence>